<organism evidence="2 3">
    <name type="scientific">Clathrospora elynae</name>
    <dbReference type="NCBI Taxonomy" id="706981"/>
    <lineage>
        <taxon>Eukaryota</taxon>
        <taxon>Fungi</taxon>
        <taxon>Dikarya</taxon>
        <taxon>Ascomycota</taxon>
        <taxon>Pezizomycotina</taxon>
        <taxon>Dothideomycetes</taxon>
        <taxon>Pleosporomycetidae</taxon>
        <taxon>Pleosporales</taxon>
        <taxon>Diademaceae</taxon>
        <taxon>Clathrospora</taxon>
    </lineage>
</organism>
<dbReference type="Proteomes" id="UP000800038">
    <property type="component" value="Unassembled WGS sequence"/>
</dbReference>
<evidence type="ECO:0000313" key="3">
    <source>
        <dbReference type="Proteomes" id="UP000800038"/>
    </source>
</evidence>
<evidence type="ECO:0000313" key="2">
    <source>
        <dbReference type="EMBL" id="KAF1938212.1"/>
    </source>
</evidence>
<keyword evidence="1" id="KW-0732">Signal</keyword>
<keyword evidence="3" id="KW-1185">Reference proteome</keyword>
<feature type="chain" id="PRO_5025470717" description="Secreted protein" evidence="1">
    <location>
        <begin position="16"/>
        <end position="137"/>
    </location>
</feature>
<feature type="signal peptide" evidence="1">
    <location>
        <begin position="1"/>
        <end position="15"/>
    </location>
</feature>
<accession>A0A6A5SEC3</accession>
<proteinExistence type="predicted"/>
<evidence type="ECO:0000256" key="1">
    <source>
        <dbReference type="SAM" id="SignalP"/>
    </source>
</evidence>
<dbReference type="AlphaFoldDB" id="A0A6A5SEC3"/>
<evidence type="ECO:0008006" key="4">
    <source>
        <dbReference type="Google" id="ProtNLM"/>
    </source>
</evidence>
<gene>
    <name evidence="2" type="ORF">EJ02DRAFT_29898</name>
</gene>
<name>A0A6A5SEC3_9PLEO</name>
<dbReference type="EMBL" id="ML976111">
    <property type="protein sequence ID" value="KAF1938212.1"/>
    <property type="molecule type" value="Genomic_DNA"/>
</dbReference>
<protein>
    <recommendedName>
        <fullName evidence="4">Secreted protein</fullName>
    </recommendedName>
</protein>
<sequence>MRCVVLACLFPVTRSVIDSFLHSWHRTGSQIGREHLYICAILGLMRSTLCQAKTENGMTRHSGFRTVRIGFSTEVAMGDMCVSRVWKVCAMLWPLTCAKASLLSSSCSSSSSVSPVSRSDCLTEANRQARFQRPPRP</sequence>
<reference evidence="2" key="1">
    <citation type="journal article" date="2020" name="Stud. Mycol.">
        <title>101 Dothideomycetes genomes: a test case for predicting lifestyles and emergence of pathogens.</title>
        <authorList>
            <person name="Haridas S."/>
            <person name="Albert R."/>
            <person name="Binder M."/>
            <person name="Bloem J."/>
            <person name="Labutti K."/>
            <person name="Salamov A."/>
            <person name="Andreopoulos B."/>
            <person name="Baker S."/>
            <person name="Barry K."/>
            <person name="Bills G."/>
            <person name="Bluhm B."/>
            <person name="Cannon C."/>
            <person name="Castanera R."/>
            <person name="Culley D."/>
            <person name="Daum C."/>
            <person name="Ezra D."/>
            <person name="Gonzalez J."/>
            <person name="Henrissat B."/>
            <person name="Kuo A."/>
            <person name="Liang C."/>
            <person name="Lipzen A."/>
            <person name="Lutzoni F."/>
            <person name="Magnuson J."/>
            <person name="Mondo S."/>
            <person name="Nolan M."/>
            <person name="Ohm R."/>
            <person name="Pangilinan J."/>
            <person name="Park H.-J."/>
            <person name="Ramirez L."/>
            <person name="Alfaro M."/>
            <person name="Sun H."/>
            <person name="Tritt A."/>
            <person name="Yoshinaga Y."/>
            <person name="Zwiers L.-H."/>
            <person name="Turgeon B."/>
            <person name="Goodwin S."/>
            <person name="Spatafora J."/>
            <person name="Crous P."/>
            <person name="Grigoriev I."/>
        </authorList>
    </citation>
    <scope>NUCLEOTIDE SEQUENCE</scope>
    <source>
        <strain evidence="2">CBS 161.51</strain>
    </source>
</reference>